<evidence type="ECO:0000256" key="6">
    <source>
        <dbReference type="ARBA" id="ARBA00022679"/>
    </source>
</evidence>
<keyword evidence="9" id="KW-0378">Hydrolase</keyword>
<dbReference type="PROSITE" id="PS51218">
    <property type="entry name" value="SF3_HELICASE_2"/>
    <property type="match status" value="1"/>
</dbReference>
<evidence type="ECO:0000256" key="8">
    <source>
        <dbReference type="ARBA" id="ARBA00022741"/>
    </source>
</evidence>
<evidence type="ECO:0000256" key="10">
    <source>
        <dbReference type="ARBA" id="ARBA00022806"/>
    </source>
</evidence>
<keyword evidence="4" id="KW-0597">Phosphoprotein</keyword>
<evidence type="ECO:0000256" key="16">
    <source>
        <dbReference type="SAM" id="Coils"/>
    </source>
</evidence>
<evidence type="ECO:0000256" key="9">
    <source>
        <dbReference type="ARBA" id="ARBA00022801"/>
    </source>
</evidence>
<feature type="domain" description="SF3 helicase" evidence="19">
    <location>
        <begin position="351"/>
        <end position="530"/>
    </location>
</feature>
<keyword evidence="7" id="KW-0548">Nucleotidyltransferase</keyword>
<reference evidence="21" key="1">
    <citation type="journal article" date="2016" name="Nature">
        <title>Redefining the invertebrate RNA virosphere.</title>
        <authorList>
            <person name="Shi M."/>
            <person name="Lin X.D."/>
            <person name="Tian J.H."/>
            <person name="Chen L.J."/>
            <person name="Chen X."/>
            <person name="Li C.X."/>
            <person name="Qin X.C."/>
            <person name="Li J."/>
            <person name="Cao J.P."/>
            <person name="Eden J.S."/>
            <person name="Buchmann J."/>
            <person name="Wang W."/>
            <person name="Xu J."/>
            <person name="Holmes E.C."/>
            <person name="Zhang Y.Z."/>
        </authorList>
    </citation>
    <scope>NUCLEOTIDE SEQUENCE</scope>
    <source>
        <strain evidence="21">BHWZXX15436</strain>
    </source>
</reference>
<evidence type="ECO:0000256" key="15">
    <source>
        <dbReference type="ARBA" id="ARBA00023136"/>
    </source>
</evidence>
<dbReference type="InterPro" id="IPR043502">
    <property type="entry name" value="DNA/RNA_pol_sf"/>
</dbReference>
<evidence type="ECO:0000313" key="21">
    <source>
        <dbReference type="EMBL" id="APG76901.1"/>
    </source>
</evidence>
<keyword evidence="14" id="KW-0693">Viral RNA replication</keyword>
<keyword evidence="16" id="KW-0175">Coiled coil</keyword>
<evidence type="ECO:0000256" key="17">
    <source>
        <dbReference type="SAM" id="MobiDB-lite"/>
    </source>
</evidence>
<evidence type="ECO:0000256" key="3">
    <source>
        <dbReference type="ARBA" id="ARBA00022520"/>
    </source>
</evidence>
<protein>
    <recommendedName>
        <fullName evidence="22">Genome polyprotein</fullName>
    </recommendedName>
</protein>
<keyword evidence="15" id="KW-0472">Membrane</keyword>
<dbReference type="SUPFAM" id="SSF56672">
    <property type="entry name" value="DNA/RNA polymerases"/>
    <property type="match status" value="1"/>
</dbReference>
<evidence type="ECO:0000256" key="11">
    <source>
        <dbReference type="ARBA" id="ARBA00022807"/>
    </source>
</evidence>
<dbReference type="Gene3D" id="3.30.70.270">
    <property type="match status" value="1"/>
</dbReference>
<dbReference type="InterPro" id="IPR007094">
    <property type="entry name" value="RNA-dir_pol_PSvirus"/>
</dbReference>
<sequence>MAVSLRANRYAENGFGMFILEMRFHPEAFNQLGSAPMAKRRAFDKVSQLILENQAGLLDGIGEVHSKIVQTAQFVDRLHDMLERIKKSVCNGPNDDVVEAFIARLESLIILVVDCMRRESFGDMLLPMMQYIHTIAPTKSLAVKFVKLLTTILSEDSNGEAIDQSRWEPITLDQQSADLTDALKEDYGSKSGKFFSTHWDRLTEGHLGKRMAGAINLLILVGFLPQDCQNKVGSELYKVLHVQSMRKQHPSMFHHLFHTLDWVFDSVIPAIHTQDWSLLLFEEDYIEVDNMYRNSLDMVQLTITNQPEKLEEKYGIEDEAELIVYLLRTTAAHEVMRQKMKDDKAACKELNNRLIRLDKLAVDLQASWHDKGLRVQPYAVLLRGGSSVGKSVLANIACHVLSRANGFKEGHEYTVNINGSDKFQSNYSSKHVCVIFDDVGNTRPEKEESNPLFILIQFINNIHCAALSPEADKKGKTDIRSKIVIVTTNTSDLNSSFFSVNTASIMRRFQLVVDVKIKNGCANSSGGLHKRFIGTPYPDAWDLHLQEVVIRRSAQTDLRDFWGLRTIAHTDIVGYVDYLAESSPIYFEEQNKIVAAADSLHTAEHCPHHPMMVMPCPRCAQDPEFQPIEVESQQQAFIELEGQSGSLNGYDPKAQEEFLKNYWGTAVLENRNAENIPADVDETTLSPFERIKSIAQESVSSLVSFVQAAKEKLQDPMCQTALGIISIGLSVFSLYQIFRPKTLYPEGSIFSRIEAASRTPSNFVEKDNKYQRVYTNVTRYPDASVSSTLVQLENRIDTNLFTFQVFEHLPAQGVDIDEGKWGSCWPIENGFWLFPGHYFSKDDAMYRLVMKNHPGTGRKRVSALVTLQSRTMWRVQGADLVVCRLDRGGSTTSFSKYFLETEHDINFVKGMPLAIYTNHVSQSFGEPEKYVPPSSYKLTTKFNEINAIRTKLDTGTILDDMILYNCPTFKGMCGSMVVAMGNNPIIIGLHTAGDGDLGAATILTKAMFNFHEMVPKETIFIAEEKPLPSTVLDEDIKVSPTVHPFNPVHYQTEESNFDAIGQHDKPLSRFRSDIIESPLLPKLKEHGYEPTHAKPPKKAARPSRHRHMAQVTKELPPVNPLYLEAAVDDLKAKFSCFFRGRAQGRFADAVRLLSIKEAMSGVVGVKGFEPLNVKSAPGWPRVGPKWKFLKQSAIGEEVGVHTLKFVSKVVVDGKEYFEYTVEFDPDKLDAVRLVEDMFEGFYKGERVNVIFKCNLKDEPLSLKKIEDNKIRVFAGAPVDMVIATRMMTLSLINLMTYFPDIFEMAVGVDATGADWNELAKVLDRFDGECGDGDFKAFDTSLRPEFLLSAYEVLKMLLGASIDEDILKVFDGLATESSFPIYENDGFLYEANGSNPSGHGLTVIVNGLTNSLLMRYAYYAMHDCTKYGDIPAFHEVVALLTYGDDNIWTADATKTKFSMLTVAAELAKLGITYTAADKGEMTMAYKTRDEISFLKRSFHVHPVLGVLVGALEEASIFRSLALMRRPKADARETIAELCASNMNGALAELYYHSPDLYRKWLPIFMEMAAEVVDFAGNKVSDYFKPISEEEIIERFKATTCCYAEARREMFGEESQFPTLDYQSGELPEDLAHRLFLLDEPEDWSDIEDDDVFLADVQRNIVLIDDMSERERNRPPRIPRPSPSELQNAYIAIMYNTTNTWYPFDWLIERLEEQLLTFEEITSEGNIPRWFVEMTGLRRSRISQINIFHDDGVYFQYPLNFDEIQFRRFLFMAGEDWFLGGDYRFATTYMFTPGYAMVEEEGPGGTTFQTLLRHELNCRRVKSLTRAMMANEVKRVCSTCDGPHILYREQDSKAVRIYLAMKKRALLQSSLSDMLLPELCDHVSSFLYEPSYVVPTYLDPNLSEAGIRSLELLRVTHRDMLPNGHDIYNCNYLTLSHEATMTHMDIVSWSELTGRV</sequence>
<feature type="domain" description="Peptidase C3" evidence="20">
    <location>
        <begin position="786"/>
        <end position="1008"/>
    </location>
</feature>
<dbReference type="SUPFAM" id="SSF50494">
    <property type="entry name" value="Trypsin-like serine proteases"/>
    <property type="match status" value="1"/>
</dbReference>
<dbReference type="CDD" id="cd23195">
    <property type="entry name" value="Marnaviridae_RdRp"/>
    <property type="match status" value="1"/>
</dbReference>
<dbReference type="InterPro" id="IPR001205">
    <property type="entry name" value="RNA-dir_pol_C"/>
</dbReference>
<evidence type="ECO:0000259" key="18">
    <source>
        <dbReference type="PROSITE" id="PS50507"/>
    </source>
</evidence>
<dbReference type="InterPro" id="IPR044067">
    <property type="entry name" value="PCV_3C_PRO"/>
</dbReference>
<evidence type="ECO:0000256" key="13">
    <source>
        <dbReference type="ARBA" id="ARBA00022870"/>
    </source>
</evidence>
<evidence type="ECO:0000259" key="19">
    <source>
        <dbReference type="PROSITE" id="PS51218"/>
    </source>
</evidence>
<evidence type="ECO:0000256" key="14">
    <source>
        <dbReference type="ARBA" id="ARBA00022953"/>
    </source>
</evidence>
<keyword evidence="5" id="KW-0645">Protease</keyword>
<feature type="coiled-coil region" evidence="16">
    <location>
        <begin position="333"/>
        <end position="367"/>
    </location>
</feature>
<evidence type="ECO:0000259" key="20">
    <source>
        <dbReference type="PROSITE" id="PS51874"/>
    </source>
</evidence>
<dbReference type="GO" id="GO:0006351">
    <property type="term" value="P:DNA-templated transcription"/>
    <property type="evidence" value="ECO:0007669"/>
    <property type="project" value="InterPro"/>
</dbReference>
<keyword evidence="11" id="KW-0788">Thiol protease</keyword>
<evidence type="ECO:0000256" key="2">
    <source>
        <dbReference type="ARBA" id="ARBA00004551"/>
    </source>
</evidence>
<dbReference type="GO" id="GO:0003968">
    <property type="term" value="F:RNA-directed RNA polymerase activity"/>
    <property type="evidence" value="ECO:0007669"/>
    <property type="project" value="InterPro"/>
</dbReference>
<evidence type="ECO:0008006" key="22">
    <source>
        <dbReference type="Google" id="ProtNLM"/>
    </source>
</evidence>
<dbReference type="InterPro" id="IPR027417">
    <property type="entry name" value="P-loop_NTPase"/>
</dbReference>
<feature type="compositionally biased region" description="Basic residues" evidence="17">
    <location>
        <begin position="1094"/>
        <end position="1104"/>
    </location>
</feature>
<accession>A0A1L3KHM9</accession>
<dbReference type="InterPro" id="IPR014759">
    <property type="entry name" value="Helicase_SF3_ssRNA_vir"/>
</dbReference>
<dbReference type="EMBL" id="KX883426">
    <property type="protein sequence ID" value="APG76901.1"/>
    <property type="molecule type" value="Genomic_RNA"/>
</dbReference>
<evidence type="ECO:0000256" key="1">
    <source>
        <dbReference type="ARBA" id="ARBA00004192"/>
    </source>
</evidence>
<proteinExistence type="predicted"/>
<organism evidence="21">
    <name type="scientific">Beihai picorna-like virus 37</name>
    <dbReference type="NCBI Taxonomy" id="1922580"/>
    <lineage>
        <taxon>Viruses</taxon>
        <taxon>Riboviria</taxon>
    </lineage>
</organism>
<dbReference type="GO" id="GO:0003724">
    <property type="term" value="F:RNA helicase activity"/>
    <property type="evidence" value="ECO:0007669"/>
    <property type="project" value="InterPro"/>
</dbReference>
<keyword evidence="3" id="KW-0191">Covalent protein-RNA linkage</keyword>
<name>A0A1L3KHM9_9VIRU</name>
<dbReference type="GO" id="GO:0033644">
    <property type="term" value="C:host cell membrane"/>
    <property type="evidence" value="ECO:0007669"/>
    <property type="project" value="UniProtKB-SubCell"/>
</dbReference>
<keyword evidence="8" id="KW-0547">Nucleotide-binding</keyword>
<dbReference type="PROSITE" id="PS50507">
    <property type="entry name" value="RDRP_SSRNA_POS"/>
    <property type="match status" value="1"/>
</dbReference>
<evidence type="ECO:0000256" key="12">
    <source>
        <dbReference type="ARBA" id="ARBA00022840"/>
    </source>
</evidence>
<dbReference type="Gene3D" id="1.20.960.20">
    <property type="match status" value="1"/>
</dbReference>
<evidence type="ECO:0000256" key="4">
    <source>
        <dbReference type="ARBA" id="ARBA00022553"/>
    </source>
</evidence>
<dbReference type="InterPro" id="IPR043504">
    <property type="entry name" value="Peptidase_S1_PA_chymotrypsin"/>
</dbReference>
<dbReference type="GO" id="GO:0039694">
    <property type="term" value="P:viral RNA genome replication"/>
    <property type="evidence" value="ECO:0007669"/>
    <property type="project" value="InterPro"/>
</dbReference>
<dbReference type="InterPro" id="IPR009003">
    <property type="entry name" value="Peptidase_S1_PA"/>
</dbReference>
<dbReference type="Pfam" id="PF00910">
    <property type="entry name" value="RNA_helicase"/>
    <property type="match status" value="1"/>
</dbReference>
<dbReference type="PROSITE" id="PS51874">
    <property type="entry name" value="PCV_3C_PRO"/>
    <property type="match status" value="1"/>
</dbReference>
<keyword evidence="6" id="KW-0808">Transferase</keyword>
<feature type="domain" description="RdRp catalytic" evidence="18">
    <location>
        <begin position="1327"/>
        <end position="1457"/>
    </location>
</feature>
<dbReference type="GO" id="GO:0003723">
    <property type="term" value="F:RNA binding"/>
    <property type="evidence" value="ECO:0007669"/>
    <property type="project" value="InterPro"/>
</dbReference>
<evidence type="ECO:0000256" key="5">
    <source>
        <dbReference type="ARBA" id="ARBA00022670"/>
    </source>
</evidence>
<evidence type="ECO:0000256" key="7">
    <source>
        <dbReference type="ARBA" id="ARBA00022695"/>
    </source>
</evidence>
<dbReference type="GO" id="GO:0005524">
    <property type="term" value="F:ATP binding"/>
    <property type="evidence" value="ECO:0007669"/>
    <property type="project" value="UniProtKB-KW"/>
</dbReference>
<feature type="region of interest" description="Disordered" evidence="17">
    <location>
        <begin position="1085"/>
        <end position="1104"/>
    </location>
</feature>
<dbReference type="Pfam" id="PF00548">
    <property type="entry name" value="Peptidase_C3"/>
    <property type="match status" value="1"/>
</dbReference>
<keyword evidence="13" id="KW-1043">Host membrane</keyword>
<dbReference type="InterPro" id="IPR043128">
    <property type="entry name" value="Rev_trsase/Diguanyl_cyclase"/>
</dbReference>
<dbReference type="InterPro" id="IPR000199">
    <property type="entry name" value="Peptidase_C3A/C3B_picornavir"/>
</dbReference>
<keyword evidence="10" id="KW-0347">Helicase</keyword>
<dbReference type="GO" id="GO:0004197">
    <property type="term" value="F:cysteine-type endopeptidase activity"/>
    <property type="evidence" value="ECO:0007669"/>
    <property type="project" value="InterPro"/>
</dbReference>
<comment type="subcellular location">
    <subcellularLocation>
        <location evidence="1">Host cytoplasm</location>
    </subcellularLocation>
    <subcellularLocation>
        <location evidence="2">Host membrane</location>
    </subcellularLocation>
</comment>
<dbReference type="Gene3D" id="2.40.10.10">
    <property type="entry name" value="Trypsin-like serine proteases"/>
    <property type="match status" value="1"/>
</dbReference>
<dbReference type="GO" id="GO:0006508">
    <property type="term" value="P:proteolysis"/>
    <property type="evidence" value="ECO:0007669"/>
    <property type="project" value="UniProtKB-KW"/>
</dbReference>
<keyword evidence="12" id="KW-0067">ATP-binding</keyword>
<dbReference type="Pfam" id="PF00680">
    <property type="entry name" value="RdRP_1"/>
    <property type="match status" value="1"/>
</dbReference>
<dbReference type="SUPFAM" id="SSF52540">
    <property type="entry name" value="P-loop containing nucleoside triphosphate hydrolases"/>
    <property type="match status" value="1"/>
</dbReference>
<dbReference type="InterPro" id="IPR000605">
    <property type="entry name" value="Helicase_SF3_ssDNA/RNA_vir"/>
</dbReference>